<feature type="compositionally biased region" description="Basic and acidic residues" evidence="1">
    <location>
        <begin position="13"/>
        <end position="29"/>
    </location>
</feature>
<dbReference type="Proteomes" id="UP001266305">
    <property type="component" value="Unassembled WGS sequence"/>
</dbReference>
<accession>A0ABQ9U7L2</accession>
<comment type="caution">
    <text evidence="2">The sequence shown here is derived from an EMBL/GenBank/DDBJ whole genome shotgun (WGS) entry which is preliminary data.</text>
</comment>
<proteinExistence type="predicted"/>
<name>A0ABQ9U7L2_SAGOE</name>
<evidence type="ECO:0000313" key="3">
    <source>
        <dbReference type="Proteomes" id="UP001266305"/>
    </source>
</evidence>
<keyword evidence="3" id="KW-1185">Reference proteome</keyword>
<reference evidence="2 3" key="1">
    <citation type="submission" date="2023-05" db="EMBL/GenBank/DDBJ databases">
        <title>B98-5 Cell Line De Novo Hybrid Assembly: An Optical Mapping Approach.</title>
        <authorList>
            <person name="Kananen K."/>
            <person name="Auerbach J.A."/>
            <person name="Kautto E."/>
            <person name="Blachly J.S."/>
        </authorList>
    </citation>
    <scope>NUCLEOTIDE SEQUENCE [LARGE SCALE GENOMIC DNA]</scope>
    <source>
        <strain evidence="2">B95-8</strain>
        <tissue evidence="2">Cell line</tissue>
    </source>
</reference>
<protein>
    <submittedName>
        <fullName evidence="2">Uncharacterized protein</fullName>
    </submittedName>
</protein>
<sequence length="74" mass="7794">MALGPLGNGTQRVFRDGSGHARKFAHDKAPMESEMGAYAVRGREKDSLAPGEDPILKELGIAQPSEAVAGNTET</sequence>
<dbReference type="EMBL" id="JASSZA010000015">
    <property type="protein sequence ID" value="KAK2093031.1"/>
    <property type="molecule type" value="Genomic_DNA"/>
</dbReference>
<evidence type="ECO:0000313" key="2">
    <source>
        <dbReference type="EMBL" id="KAK2093031.1"/>
    </source>
</evidence>
<evidence type="ECO:0000256" key="1">
    <source>
        <dbReference type="SAM" id="MobiDB-lite"/>
    </source>
</evidence>
<feature type="region of interest" description="Disordered" evidence="1">
    <location>
        <begin position="1"/>
        <end position="29"/>
    </location>
</feature>
<organism evidence="2 3">
    <name type="scientific">Saguinus oedipus</name>
    <name type="common">Cotton-top tamarin</name>
    <name type="synonym">Oedipomidas oedipus</name>
    <dbReference type="NCBI Taxonomy" id="9490"/>
    <lineage>
        <taxon>Eukaryota</taxon>
        <taxon>Metazoa</taxon>
        <taxon>Chordata</taxon>
        <taxon>Craniata</taxon>
        <taxon>Vertebrata</taxon>
        <taxon>Euteleostomi</taxon>
        <taxon>Mammalia</taxon>
        <taxon>Eutheria</taxon>
        <taxon>Euarchontoglires</taxon>
        <taxon>Primates</taxon>
        <taxon>Haplorrhini</taxon>
        <taxon>Platyrrhini</taxon>
        <taxon>Cebidae</taxon>
        <taxon>Callitrichinae</taxon>
        <taxon>Saguinus</taxon>
    </lineage>
</organism>
<gene>
    <name evidence="2" type="ORF">P7K49_029560</name>
</gene>